<reference evidence="2" key="1">
    <citation type="submission" date="2023-10" db="EMBL/GenBank/DDBJ databases">
        <authorList>
            <person name="Chen Y."/>
            <person name="Shah S."/>
            <person name="Dougan E. K."/>
            <person name="Thang M."/>
            <person name="Chan C."/>
        </authorList>
    </citation>
    <scope>NUCLEOTIDE SEQUENCE [LARGE SCALE GENOMIC DNA]</scope>
</reference>
<dbReference type="EMBL" id="CAUYUJ010002233">
    <property type="protein sequence ID" value="CAK0799862.1"/>
    <property type="molecule type" value="Genomic_DNA"/>
</dbReference>
<feature type="region of interest" description="Disordered" evidence="1">
    <location>
        <begin position="1"/>
        <end position="41"/>
    </location>
</feature>
<dbReference type="Proteomes" id="UP001189429">
    <property type="component" value="Unassembled WGS sequence"/>
</dbReference>
<evidence type="ECO:0000256" key="1">
    <source>
        <dbReference type="SAM" id="MobiDB-lite"/>
    </source>
</evidence>
<comment type="caution">
    <text evidence="2">The sequence shown here is derived from an EMBL/GenBank/DDBJ whole genome shotgun (WGS) entry which is preliminary data.</text>
</comment>
<name>A0ABN9Q5Z2_9DINO</name>
<evidence type="ECO:0000313" key="2">
    <source>
        <dbReference type="EMBL" id="CAK0799862.1"/>
    </source>
</evidence>
<keyword evidence="3" id="KW-1185">Reference proteome</keyword>
<evidence type="ECO:0000313" key="3">
    <source>
        <dbReference type="Proteomes" id="UP001189429"/>
    </source>
</evidence>
<sequence>MGCSQPTGRTSQDDQAIDVIPPTSPSEEGDSPRTPRRSAARSFHREYALEESLGEGCFARVYACR</sequence>
<organism evidence="2 3">
    <name type="scientific">Prorocentrum cordatum</name>
    <dbReference type="NCBI Taxonomy" id="2364126"/>
    <lineage>
        <taxon>Eukaryota</taxon>
        <taxon>Sar</taxon>
        <taxon>Alveolata</taxon>
        <taxon>Dinophyceae</taxon>
        <taxon>Prorocentrales</taxon>
        <taxon>Prorocentraceae</taxon>
        <taxon>Prorocentrum</taxon>
    </lineage>
</organism>
<evidence type="ECO:0008006" key="4">
    <source>
        <dbReference type="Google" id="ProtNLM"/>
    </source>
</evidence>
<proteinExistence type="predicted"/>
<feature type="non-terminal residue" evidence="2">
    <location>
        <position position="65"/>
    </location>
</feature>
<gene>
    <name evidence="2" type="ORF">PCOR1329_LOCUS8186</name>
</gene>
<feature type="compositionally biased region" description="Polar residues" evidence="1">
    <location>
        <begin position="1"/>
        <end position="14"/>
    </location>
</feature>
<protein>
    <recommendedName>
        <fullName evidence="4">Non-specific serine/threonine protein kinase</fullName>
    </recommendedName>
</protein>
<accession>A0ABN9Q5Z2</accession>